<evidence type="ECO:0000313" key="2">
    <source>
        <dbReference type="Proteomes" id="UP000001307"/>
    </source>
</evidence>
<name>E4XCW3_OIKDI</name>
<dbReference type="InterPro" id="IPR036045">
    <property type="entry name" value="Sec1-like_sf"/>
</dbReference>
<dbReference type="AlphaFoldDB" id="E4XCW3"/>
<dbReference type="OrthoDB" id="549905at2759"/>
<sequence>MISDPWQRLLSDFADADIVLDNGIVQPLLYRGGLEFIASADGQSLQSIFGNINKFGRNVVILVSRPLIGETVKLIKKTVSSQDWKSAFIYTTVSTSTHYHLHGSVAVSEAAFYQQFSDKLLETSVSLQKCATKALPSLRSLSFSNNNFSNDCFELVQSHIRPLFQSQIHRIGSPNVPGFSFHNLPKQDQIEILSFAAVLAEKQSGVEMTFWAAGEISKIVAERLLQTNSKSDLNKQAVLLFDRQIEFGKEQLEQTAADFIFSSGNPLLPKTVNSDLGYSLLLPKDAENVKLFHSIKTESVDYSKMIVEKSLAKEGKVTGNLSEMIEKIKKKRLFCLEHGELLSIAQLLSNSSPQTALSFNQLKCRISSYPQNAPVELLVADYLHYLSTFDLTRVSSETREEFQILEAAFSLFLNNCNHEQRSKTFPIFYLKHDASLDEIRARVEQRFGQLKADIALCNKKYGTYGCAQILETLFMGMPVPNFMEKIEDGLIGKLSSGFGLFGGGGAAKPSHPKEFSRILVVVIGGLTFAETKQIKNLEGKFDVDIQIVTNTVYTPKTMIHHLS</sequence>
<dbReference type="FunCoup" id="E4XCW3">
    <property type="interactions" value="188"/>
</dbReference>
<evidence type="ECO:0000313" key="1">
    <source>
        <dbReference type="EMBL" id="CBY09438.1"/>
    </source>
</evidence>
<keyword evidence="2" id="KW-1185">Reference proteome</keyword>
<accession>E4XCW3</accession>
<dbReference type="InterPro" id="IPR027482">
    <property type="entry name" value="Sec1-like_dom2"/>
</dbReference>
<gene>
    <name evidence="1" type="ORF">GSOID_T00007995001</name>
</gene>
<organism evidence="1">
    <name type="scientific">Oikopleura dioica</name>
    <name type="common">Tunicate</name>
    <dbReference type="NCBI Taxonomy" id="34765"/>
    <lineage>
        <taxon>Eukaryota</taxon>
        <taxon>Metazoa</taxon>
        <taxon>Chordata</taxon>
        <taxon>Tunicata</taxon>
        <taxon>Appendicularia</taxon>
        <taxon>Copelata</taxon>
        <taxon>Oikopleuridae</taxon>
        <taxon>Oikopleura</taxon>
    </lineage>
</organism>
<dbReference type="InParanoid" id="E4XCW3"/>
<dbReference type="EMBL" id="FN653037">
    <property type="protein sequence ID" value="CBY09438.1"/>
    <property type="molecule type" value="Genomic_DNA"/>
</dbReference>
<proteinExistence type="predicted"/>
<evidence type="ECO:0008006" key="3">
    <source>
        <dbReference type="Google" id="ProtNLM"/>
    </source>
</evidence>
<reference evidence="1" key="1">
    <citation type="journal article" date="2010" name="Science">
        <title>Plasticity of animal genome architecture unmasked by rapid evolution of a pelagic tunicate.</title>
        <authorList>
            <person name="Denoeud F."/>
            <person name="Henriet S."/>
            <person name="Mungpakdee S."/>
            <person name="Aury J.M."/>
            <person name="Da Silva C."/>
            <person name="Brinkmann H."/>
            <person name="Mikhaleva J."/>
            <person name="Olsen L.C."/>
            <person name="Jubin C."/>
            <person name="Canestro C."/>
            <person name="Bouquet J.M."/>
            <person name="Danks G."/>
            <person name="Poulain J."/>
            <person name="Campsteijn C."/>
            <person name="Adamski M."/>
            <person name="Cross I."/>
            <person name="Yadetie F."/>
            <person name="Muffato M."/>
            <person name="Louis A."/>
            <person name="Butcher S."/>
            <person name="Tsagkogeorga G."/>
            <person name="Konrad A."/>
            <person name="Singh S."/>
            <person name="Jensen M.F."/>
            <person name="Cong E.H."/>
            <person name="Eikeseth-Otteraa H."/>
            <person name="Noel B."/>
            <person name="Anthouard V."/>
            <person name="Porcel B.M."/>
            <person name="Kachouri-Lafond R."/>
            <person name="Nishino A."/>
            <person name="Ugolini M."/>
            <person name="Chourrout P."/>
            <person name="Nishida H."/>
            <person name="Aasland R."/>
            <person name="Huzurbazar S."/>
            <person name="Westhof E."/>
            <person name="Delsuc F."/>
            <person name="Lehrach H."/>
            <person name="Reinhardt R."/>
            <person name="Weissenbach J."/>
            <person name="Roy S.W."/>
            <person name="Artiguenave F."/>
            <person name="Postlethwait J.H."/>
            <person name="Manak J.R."/>
            <person name="Thompson E.M."/>
            <person name="Jaillon O."/>
            <person name="Du Pasquier L."/>
            <person name="Boudinot P."/>
            <person name="Liberles D.A."/>
            <person name="Volff J.N."/>
            <person name="Philippe H."/>
            <person name="Lenhard B."/>
            <person name="Roest Crollius H."/>
            <person name="Wincker P."/>
            <person name="Chourrout D."/>
        </authorList>
    </citation>
    <scope>NUCLEOTIDE SEQUENCE [LARGE SCALE GENOMIC DNA]</scope>
</reference>
<dbReference type="SUPFAM" id="SSF56815">
    <property type="entry name" value="Sec1/munc18-like (SM) proteins"/>
    <property type="match status" value="1"/>
</dbReference>
<dbReference type="Proteomes" id="UP000001307">
    <property type="component" value="Unassembled WGS sequence"/>
</dbReference>
<dbReference type="Gene3D" id="3.40.50.1910">
    <property type="match status" value="1"/>
</dbReference>
<protein>
    <recommendedName>
        <fullName evidence="3">Sec1 family protein</fullName>
    </recommendedName>
</protein>